<dbReference type="InterPro" id="IPR017437">
    <property type="entry name" value="ATP-NAD_kinase_PpnK-typ_C"/>
</dbReference>
<dbReference type="EMBL" id="WNDA01000002">
    <property type="protein sequence ID" value="MTU67709.1"/>
    <property type="molecule type" value="Genomic_DNA"/>
</dbReference>
<comment type="caution">
    <text evidence="12">The sequence shown here is derived from an EMBL/GenBank/DDBJ whole genome shotgun (WGS) entry which is preliminary data.</text>
</comment>
<accession>A0A355VIC3</accession>
<feature type="binding site" evidence="6">
    <location>
        <position position="211"/>
    </location>
    <ligand>
        <name>NAD(+)</name>
        <dbReference type="ChEBI" id="CHEBI:57540"/>
    </ligand>
</feature>
<evidence type="ECO:0000313" key="17">
    <source>
        <dbReference type="Proteomes" id="UP000482671"/>
    </source>
</evidence>
<reference evidence="7" key="3">
    <citation type="submission" date="2022-01" db="EMBL/GenBank/DDBJ databases">
        <title>Novel bile acid biosynthetic pathways are enriched in the microbiome of centenarians.</title>
        <authorList>
            <person name="Sato Y."/>
            <person name="Atarashi K."/>
            <person name="Plichta R.D."/>
            <person name="Arai Y."/>
            <person name="Sasajima S."/>
            <person name="Kearney M.S."/>
            <person name="Suda W."/>
            <person name="Takeshita K."/>
            <person name="Sasaki T."/>
            <person name="Okamoto S."/>
            <person name="Skelly N.A."/>
            <person name="Okamura Y."/>
            <person name="Vlamakis H."/>
            <person name="Li Y."/>
            <person name="Tanoue T."/>
            <person name="Takei H."/>
            <person name="Nittono H."/>
            <person name="Narushima S."/>
            <person name="Irie J."/>
            <person name="Itoh H."/>
            <person name="Moriya K."/>
            <person name="Sugiura Y."/>
            <person name="Suematsu M."/>
            <person name="Moritoki N."/>
            <person name="Shibata S."/>
            <person name="Littman R.D."/>
            <person name="Fischbach A.M."/>
            <person name="Uwamino Y."/>
            <person name="Inoue T."/>
            <person name="Honda A."/>
            <person name="Hattori M."/>
            <person name="Murai T."/>
            <person name="Xavier J.R."/>
            <person name="Hirose N."/>
            <person name="Honda K."/>
        </authorList>
    </citation>
    <scope>NUCLEOTIDE SEQUENCE</scope>
    <source>
        <strain evidence="7">CE91-St3</strain>
    </source>
</reference>
<evidence type="ECO:0000313" key="14">
    <source>
        <dbReference type="Proteomes" id="UP000286260"/>
    </source>
</evidence>
<dbReference type="InterPro" id="IPR002504">
    <property type="entry name" value="NADK"/>
</dbReference>
<dbReference type="STRING" id="46503.ERS852463_00046"/>
<dbReference type="Gene3D" id="3.40.50.10330">
    <property type="entry name" value="Probable inorganic polyphosphate/atp-NAD kinase, domain 1"/>
    <property type="match status" value="1"/>
</dbReference>
<evidence type="ECO:0000256" key="2">
    <source>
        <dbReference type="ARBA" id="ARBA00022777"/>
    </source>
</evidence>
<feature type="binding site" evidence="6">
    <location>
        <position position="78"/>
    </location>
    <ligand>
        <name>NAD(+)</name>
        <dbReference type="ChEBI" id="CHEBI:57540"/>
    </ligand>
</feature>
<feature type="binding site" evidence="6">
    <location>
        <begin position="146"/>
        <end position="147"/>
    </location>
    <ligand>
        <name>NAD(+)</name>
        <dbReference type="ChEBI" id="CHEBI:57540"/>
    </ligand>
</feature>
<evidence type="ECO:0000313" key="16">
    <source>
        <dbReference type="Proteomes" id="UP000448908"/>
    </source>
</evidence>
<dbReference type="AlphaFoldDB" id="A0A355VIC3"/>
<name>A0A355VIC3_9BACT</name>
<keyword evidence="6" id="KW-0963">Cytoplasm</keyword>
<dbReference type="InterPro" id="IPR016064">
    <property type="entry name" value="NAD/diacylglycerol_kinase_sf"/>
</dbReference>
<organism evidence="12 14">
    <name type="scientific">Parabacteroides merdae</name>
    <dbReference type="NCBI Taxonomy" id="46503"/>
    <lineage>
        <taxon>Bacteria</taxon>
        <taxon>Pseudomonadati</taxon>
        <taxon>Bacteroidota</taxon>
        <taxon>Bacteroidia</taxon>
        <taxon>Bacteroidales</taxon>
        <taxon>Tannerellaceae</taxon>
        <taxon>Parabacteroides</taxon>
    </lineage>
</organism>
<dbReference type="Proteomes" id="UP000482671">
    <property type="component" value="Unassembled WGS sequence"/>
</dbReference>
<evidence type="ECO:0000256" key="6">
    <source>
        <dbReference type="HAMAP-Rule" id="MF_00361"/>
    </source>
</evidence>
<dbReference type="SUPFAM" id="SSF111331">
    <property type="entry name" value="NAD kinase/diacylglycerol kinase-like"/>
    <property type="match status" value="1"/>
</dbReference>
<comment type="function">
    <text evidence="6">Involved in the regulation of the intracellular balance of NAD and NADP, and is a key enzyme in the biosynthesis of NADP. Catalyzes specifically the phosphorylation on 2'-hydroxyl of the adenosine moiety of NAD to yield NADP.</text>
</comment>
<evidence type="ECO:0000256" key="1">
    <source>
        <dbReference type="ARBA" id="ARBA00022679"/>
    </source>
</evidence>
<keyword evidence="6" id="KW-0547">Nucleotide-binding</keyword>
<evidence type="ECO:0000313" key="11">
    <source>
        <dbReference type="EMBL" id="RGN52739.1"/>
    </source>
</evidence>
<dbReference type="GO" id="GO:0005524">
    <property type="term" value="F:ATP binding"/>
    <property type="evidence" value="ECO:0007669"/>
    <property type="project" value="UniProtKB-KW"/>
</dbReference>
<dbReference type="GO" id="GO:0019674">
    <property type="term" value="P:NAD+ metabolic process"/>
    <property type="evidence" value="ECO:0007669"/>
    <property type="project" value="InterPro"/>
</dbReference>
<dbReference type="Proteomes" id="UP000448908">
    <property type="component" value="Unassembled WGS sequence"/>
</dbReference>
<dbReference type="GO" id="GO:0046872">
    <property type="term" value="F:metal ion binding"/>
    <property type="evidence" value="ECO:0007669"/>
    <property type="project" value="UniProtKB-UniRule"/>
</dbReference>
<evidence type="ECO:0000313" key="12">
    <source>
        <dbReference type="EMBL" id="RHC85960.1"/>
    </source>
</evidence>
<dbReference type="GO" id="GO:0003951">
    <property type="term" value="F:NAD+ kinase activity"/>
    <property type="evidence" value="ECO:0007669"/>
    <property type="project" value="UniProtKB-UniRule"/>
</dbReference>
<feature type="active site" description="Proton acceptor" evidence="6">
    <location>
        <position position="73"/>
    </location>
</feature>
<keyword evidence="3 6" id="KW-0521">NADP</keyword>
<keyword evidence="2 6" id="KW-0418">Kinase</keyword>
<dbReference type="GO" id="GO:0051287">
    <property type="term" value="F:NAD binding"/>
    <property type="evidence" value="ECO:0007669"/>
    <property type="project" value="UniProtKB-ARBA"/>
</dbReference>
<evidence type="ECO:0000313" key="7">
    <source>
        <dbReference type="EMBL" id="GKH73919.1"/>
    </source>
</evidence>
<proteinExistence type="inferred from homology"/>
<evidence type="ECO:0000256" key="5">
    <source>
        <dbReference type="ARBA" id="ARBA00047925"/>
    </source>
</evidence>
<evidence type="ECO:0000313" key="8">
    <source>
        <dbReference type="EMBL" id="MTU39694.1"/>
    </source>
</evidence>
<dbReference type="HAMAP" id="MF_00361">
    <property type="entry name" value="NAD_kinase"/>
    <property type="match status" value="1"/>
</dbReference>
<dbReference type="EMBL" id="WNDD01000011">
    <property type="protein sequence ID" value="MTV02187.1"/>
    <property type="molecule type" value="Genomic_DNA"/>
</dbReference>
<comment type="cofactor">
    <cofactor evidence="6">
        <name>a divalent metal cation</name>
        <dbReference type="ChEBI" id="CHEBI:60240"/>
    </cofactor>
</comment>
<comment type="subcellular location">
    <subcellularLocation>
        <location evidence="6">Cytoplasm</location>
    </subcellularLocation>
</comment>
<dbReference type="EMBL" id="QSUP01000005">
    <property type="protein sequence ID" value="RGN52739.1"/>
    <property type="molecule type" value="Genomic_DNA"/>
</dbReference>
<evidence type="ECO:0000313" key="9">
    <source>
        <dbReference type="EMBL" id="MTU67709.1"/>
    </source>
</evidence>
<reference evidence="13 14" key="1">
    <citation type="submission" date="2018-08" db="EMBL/GenBank/DDBJ databases">
        <title>A genome reference for cultivated species of the human gut microbiota.</title>
        <authorList>
            <person name="Zou Y."/>
            <person name="Xue W."/>
            <person name="Luo G."/>
        </authorList>
    </citation>
    <scope>NUCLEOTIDE SEQUENCE [LARGE SCALE GENOMIC DNA]</scope>
    <source>
        <strain evidence="12 14">AM34-17</strain>
        <strain evidence="11 13">OM05-11AA</strain>
    </source>
</reference>
<feature type="binding site" evidence="6">
    <location>
        <begin position="187"/>
        <end position="192"/>
    </location>
    <ligand>
        <name>NAD(+)</name>
        <dbReference type="ChEBI" id="CHEBI:57540"/>
    </ligand>
</feature>
<dbReference type="PANTHER" id="PTHR20275">
    <property type="entry name" value="NAD KINASE"/>
    <property type="match status" value="1"/>
</dbReference>
<keyword evidence="6" id="KW-0067">ATP-binding</keyword>
<keyword evidence="1 6" id="KW-0808">Transferase</keyword>
<dbReference type="PANTHER" id="PTHR20275:SF0">
    <property type="entry name" value="NAD KINASE"/>
    <property type="match status" value="1"/>
</dbReference>
<comment type="caution">
    <text evidence="6">Lacks conserved residue(s) required for the propagation of feature annotation.</text>
</comment>
<evidence type="ECO:0000313" key="15">
    <source>
        <dbReference type="Proteomes" id="UP000434916"/>
    </source>
</evidence>
<dbReference type="InterPro" id="IPR017438">
    <property type="entry name" value="ATP-NAD_kinase_N"/>
</dbReference>
<dbReference type="EMBL" id="QSII01000009">
    <property type="protein sequence ID" value="RHC85960.1"/>
    <property type="molecule type" value="Genomic_DNA"/>
</dbReference>
<dbReference type="Proteomes" id="UP000286260">
    <property type="component" value="Unassembled WGS sequence"/>
</dbReference>
<dbReference type="RefSeq" id="WP_005640113.1">
    <property type="nucleotide sequence ID" value="NZ_BAABYG010000001.1"/>
</dbReference>
<evidence type="ECO:0000256" key="3">
    <source>
        <dbReference type="ARBA" id="ARBA00022857"/>
    </source>
</evidence>
<keyword evidence="15" id="KW-1185">Reference proteome</keyword>
<protein>
    <recommendedName>
        <fullName evidence="6">NAD kinase</fullName>
        <ecNumber evidence="6">2.7.1.23</ecNumber>
    </recommendedName>
    <alternativeName>
        <fullName evidence="6">ATP-dependent NAD kinase</fullName>
    </alternativeName>
</protein>
<dbReference type="Pfam" id="PF20143">
    <property type="entry name" value="NAD_kinase_C"/>
    <property type="match status" value="1"/>
</dbReference>
<dbReference type="GeneID" id="49202638"/>
<gene>
    <name evidence="6 7" type="primary">nadK</name>
    <name evidence="7" type="ORF">CE91St3_37820</name>
    <name evidence="12" type="ORF">DW828_08350</name>
    <name evidence="11" type="ORF">DXB61_06560</name>
    <name evidence="8" type="ORF">GMD82_09420</name>
    <name evidence="9" type="ORF">GMD92_01090</name>
    <name evidence="10" type="ORF">GME02_11040</name>
</gene>
<keyword evidence="4 6" id="KW-0520">NAD</keyword>
<evidence type="ECO:0000313" key="10">
    <source>
        <dbReference type="EMBL" id="MTV02187.1"/>
    </source>
</evidence>
<reference evidence="15 16" key="2">
    <citation type="journal article" date="2019" name="Nat. Med.">
        <title>A library of human gut bacterial isolates paired with longitudinal multiomics data enables mechanistic microbiome research.</title>
        <authorList>
            <person name="Poyet M."/>
            <person name="Groussin M."/>
            <person name="Gibbons S.M."/>
            <person name="Avila-Pacheco J."/>
            <person name="Jiang X."/>
            <person name="Kearney S.M."/>
            <person name="Perrotta A.R."/>
            <person name="Berdy B."/>
            <person name="Zhao S."/>
            <person name="Lieberman T.D."/>
            <person name="Swanson P.K."/>
            <person name="Smith M."/>
            <person name="Roesemann S."/>
            <person name="Alexander J.E."/>
            <person name="Rich S.A."/>
            <person name="Livny J."/>
            <person name="Vlamakis H."/>
            <person name="Clish C."/>
            <person name="Bullock K."/>
            <person name="Deik A."/>
            <person name="Scott J."/>
            <person name="Pierce K.A."/>
            <person name="Xavier R.J."/>
            <person name="Alm E.J."/>
        </authorList>
    </citation>
    <scope>NUCLEOTIDE SEQUENCE [LARGE SCALE GENOMIC DNA]</scope>
    <source>
        <strain evidence="10 17">BIOML-A11</strain>
        <strain evidence="9 16">BIOML-A16</strain>
        <strain evidence="8 15">BIOML-A29</strain>
    </source>
</reference>
<feature type="binding site" evidence="6">
    <location>
        <begin position="73"/>
        <end position="74"/>
    </location>
    <ligand>
        <name>NAD(+)</name>
        <dbReference type="ChEBI" id="CHEBI:57540"/>
    </ligand>
</feature>
<sequence>MKKVGIFGSEYQADKQLVIKRLFEKLASLEAEVFVDRDFYLFLTDALNYEPPVSGILTSDEFDLDVALSLGGDGTFLRTAARVNKQDIPILGINTGRLGFLADVASNDIEDTLDELFKNYYKTEERTLLRLHTEDRVFHGYNYALNEIAILKRDTSSMVTIHTALNGEYLTSYQADGLVISTPTGSTAYSMSVNGPIIIPQSKNLVLSPVAPHSLNVRPLVIPDSFTITLGVESRNKYFLIALDGRSEIFPTGIQLRVSKADYTTKVIKRYNHTFYQTLREKLMWGADTRMK</sequence>
<dbReference type="NCBIfam" id="NF002521">
    <property type="entry name" value="PRK01911.1"/>
    <property type="match status" value="1"/>
</dbReference>
<dbReference type="OrthoDB" id="9774737at2"/>
<comment type="catalytic activity">
    <reaction evidence="5 6">
        <text>NAD(+) + ATP = ADP + NADP(+) + H(+)</text>
        <dbReference type="Rhea" id="RHEA:18629"/>
        <dbReference type="ChEBI" id="CHEBI:15378"/>
        <dbReference type="ChEBI" id="CHEBI:30616"/>
        <dbReference type="ChEBI" id="CHEBI:57540"/>
        <dbReference type="ChEBI" id="CHEBI:58349"/>
        <dbReference type="ChEBI" id="CHEBI:456216"/>
        <dbReference type="EC" id="2.7.1.23"/>
    </reaction>
</comment>
<dbReference type="Proteomes" id="UP001055114">
    <property type="component" value="Unassembled WGS sequence"/>
</dbReference>
<dbReference type="Pfam" id="PF01513">
    <property type="entry name" value="NAD_kinase"/>
    <property type="match status" value="1"/>
</dbReference>
<dbReference type="EC" id="2.7.1.23" evidence="6"/>
<dbReference type="Gene3D" id="2.60.200.30">
    <property type="entry name" value="Probable inorganic polyphosphate/atp-NAD kinase, domain 2"/>
    <property type="match status" value="1"/>
</dbReference>
<dbReference type="EMBL" id="BQNZ01000004">
    <property type="protein sequence ID" value="GKH73919.1"/>
    <property type="molecule type" value="Genomic_DNA"/>
</dbReference>
<evidence type="ECO:0000256" key="4">
    <source>
        <dbReference type="ARBA" id="ARBA00023027"/>
    </source>
</evidence>
<dbReference type="Proteomes" id="UP000261088">
    <property type="component" value="Unassembled WGS sequence"/>
</dbReference>
<comment type="similarity">
    <text evidence="6">Belongs to the NAD kinase family.</text>
</comment>
<dbReference type="Proteomes" id="UP000434916">
    <property type="component" value="Unassembled WGS sequence"/>
</dbReference>
<dbReference type="GO" id="GO:0006741">
    <property type="term" value="P:NADP+ biosynthetic process"/>
    <property type="evidence" value="ECO:0007669"/>
    <property type="project" value="UniProtKB-UniRule"/>
</dbReference>
<feature type="binding site" evidence="6">
    <location>
        <position position="176"/>
    </location>
    <ligand>
        <name>NAD(+)</name>
        <dbReference type="ChEBI" id="CHEBI:57540"/>
    </ligand>
</feature>
<evidence type="ECO:0000313" key="13">
    <source>
        <dbReference type="Proteomes" id="UP000261088"/>
    </source>
</evidence>
<dbReference type="EMBL" id="WNCN01000010">
    <property type="protein sequence ID" value="MTU39694.1"/>
    <property type="molecule type" value="Genomic_DNA"/>
</dbReference>
<dbReference type="GO" id="GO:0005737">
    <property type="term" value="C:cytoplasm"/>
    <property type="evidence" value="ECO:0007669"/>
    <property type="project" value="UniProtKB-SubCell"/>
</dbReference>